<dbReference type="InterPro" id="IPR046357">
    <property type="entry name" value="PPIase_dom_sf"/>
</dbReference>
<dbReference type="PROSITE" id="PS50059">
    <property type="entry name" value="FKBP_PPIASE"/>
    <property type="match status" value="2"/>
</dbReference>
<dbReference type="EC" id="5.2.1.8" evidence="2"/>
<dbReference type="Gene3D" id="3.10.50.40">
    <property type="match status" value="2"/>
</dbReference>
<dbReference type="InterPro" id="IPR001179">
    <property type="entry name" value="PPIase_FKBP_dom"/>
</dbReference>
<keyword evidence="3" id="KW-0697">Rotamase</keyword>
<protein>
    <recommendedName>
        <fullName evidence="2">peptidylprolyl isomerase</fullName>
        <ecNumber evidence="2">5.2.1.8</ecNumber>
    </recommendedName>
</protein>
<evidence type="ECO:0000256" key="4">
    <source>
        <dbReference type="ARBA" id="ARBA00023235"/>
    </source>
</evidence>
<dbReference type="AlphaFoldDB" id="A0A6J7EMN2"/>
<sequence length="309" mass="30839">MRRLITASVVSLALLAGCSSSTKSAVSAAGSSPTSDASAGSSPVSDPNASGSAAKPTVNVPKDLPTKLVITDLTEGTGDAAKAGDEITVNYVGVRSADGTEFDNSYDEGRPFTLTLGAGGVITGWDQGLVGIKAGGRRQLDIPADLAYGNNPQGNIIKAGDALTFVIDALSITPGVNVPDANPADAPKVSIPTSVGASKVSTTDLITGTGDEATAGSTAYVQISAYRGDTAALLQTTWNDGKAAKIPLTDTTIPGLVKGITGMKVGGRRLIIVPSEDGFGSAGNTQNSLPAVTDLVLVVDLVAVGAAAK</sequence>
<dbReference type="SUPFAM" id="SSF54534">
    <property type="entry name" value="FKBP-like"/>
    <property type="match status" value="2"/>
</dbReference>
<evidence type="ECO:0000259" key="6">
    <source>
        <dbReference type="PROSITE" id="PS50059"/>
    </source>
</evidence>
<feature type="domain" description="PPIase FKBP-type" evidence="6">
    <location>
        <begin position="84"/>
        <end position="173"/>
    </location>
</feature>
<dbReference type="EMBL" id="CAFBLP010000040">
    <property type="protein sequence ID" value="CAB4882485.1"/>
    <property type="molecule type" value="Genomic_DNA"/>
</dbReference>
<dbReference type="GO" id="GO:0003755">
    <property type="term" value="F:peptidyl-prolyl cis-trans isomerase activity"/>
    <property type="evidence" value="ECO:0007669"/>
    <property type="project" value="UniProtKB-KW"/>
</dbReference>
<evidence type="ECO:0000256" key="1">
    <source>
        <dbReference type="ARBA" id="ARBA00000971"/>
    </source>
</evidence>
<evidence type="ECO:0000256" key="3">
    <source>
        <dbReference type="ARBA" id="ARBA00023110"/>
    </source>
</evidence>
<keyword evidence="4" id="KW-0413">Isomerase</keyword>
<dbReference type="Pfam" id="PF00254">
    <property type="entry name" value="FKBP_C"/>
    <property type="match status" value="2"/>
</dbReference>
<feature type="region of interest" description="Disordered" evidence="5">
    <location>
        <begin position="25"/>
        <end position="59"/>
    </location>
</feature>
<dbReference type="PANTHER" id="PTHR43811:SF19">
    <property type="entry name" value="39 KDA FK506-BINDING NUCLEAR PROTEIN"/>
    <property type="match status" value="1"/>
</dbReference>
<comment type="catalytic activity">
    <reaction evidence="1">
        <text>[protein]-peptidylproline (omega=180) = [protein]-peptidylproline (omega=0)</text>
        <dbReference type="Rhea" id="RHEA:16237"/>
        <dbReference type="Rhea" id="RHEA-COMP:10747"/>
        <dbReference type="Rhea" id="RHEA-COMP:10748"/>
        <dbReference type="ChEBI" id="CHEBI:83833"/>
        <dbReference type="ChEBI" id="CHEBI:83834"/>
        <dbReference type="EC" id="5.2.1.8"/>
    </reaction>
</comment>
<evidence type="ECO:0000313" key="7">
    <source>
        <dbReference type="EMBL" id="CAB4882485.1"/>
    </source>
</evidence>
<reference evidence="7" key="1">
    <citation type="submission" date="2020-05" db="EMBL/GenBank/DDBJ databases">
        <authorList>
            <person name="Chiriac C."/>
            <person name="Salcher M."/>
            <person name="Ghai R."/>
            <person name="Kavagutti S V."/>
        </authorList>
    </citation>
    <scope>NUCLEOTIDE SEQUENCE</scope>
</reference>
<dbReference type="PANTHER" id="PTHR43811">
    <property type="entry name" value="FKBP-TYPE PEPTIDYL-PROLYL CIS-TRANS ISOMERASE FKPA"/>
    <property type="match status" value="1"/>
</dbReference>
<dbReference type="PROSITE" id="PS51257">
    <property type="entry name" value="PROKAR_LIPOPROTEIN"/>
    <property type="match status" value="1"/>
</dbReference>
<evidence type="ECO:0000256" key="5">
    <source>
        <dbReference type="SAM" id="MobiDB-lite"/>
    </source>
</evidence>
<feature type="compositionally biased region" description="Low complexity" evidence="5">
    <location>
        <begin position="27"/>
        <end position="43"/>
    </location>
</feature>
<evidence type="ECO:0000256" key="2">
    <source>
        <dbReference type="ARBA" id="ARBA00013194"/>
    </source>
</evidence>
<feature type="domain" description="PPIase FKBP-type" evidence="6">
    <location>
        <begin position="216"/>
        <end position="305"/>
    </location>
</feature>
<dbReference type="FunFam" id="3.10.50.40:FF:000006">
    <property type="entry name" value="Peptidyl-prolyl cis-trans isomerase"/>
    <property type="match status" value="1"/>
</dbReference>
<organism evidence="7">
    <name type="scientific">freshwater metagenome</name>
    <dbReference type="NCBI Taxonomy" id="449393"/>
    <lineage>
        <taxon>unclassified sequences</taxon>
        <taxon>metagenomes</taxon>
        <taxon>ecological metagenomes</taxon>
    </lineage>
</organism>
<accession>A0A6J7EMN2</accession>
<name>A0A6J7EMN2_9ZZZZ</name>
<gene>
    <name evidence="7" type="ORF">UFOPK3376_01679</name>
</gene>
<proteinExistence type="predicted"/>